<dbReference type="EMBL" id="CADCXV010000532">
    <property type="protein sequence ID" value="CAB0030742.1"/>
    <property type="molecule type" value="Genomic_DNA"/>
</dbReference>
<proteinExistence type="predicted"/>
<organism evidence="1 2">
    <name type="scientific">Trichogramma brassicae</name>
    <dbReference type="NCBI Taxonomy" id="86971"/>
    <lineage>
        <taxon>Eukaryota</taxon>
        <taxon>Metazoa</taxon>
        <taxon>Ecdysozoa</taxon>
        <taxon>Arthropoda</taxon>
        <taxon>Hexapoda</taxon>
        <taxon>Insecta</taxon>
        <taxon>Pterygota</taxon>
        <taxon>Neoptera</taxon>
        <taxon>Endopterygota</taxon>
        <taxon>Hymenoptera</taxon>
        <taxon>Apocrita</taxon>
        <taxon>Proctotrupomorpha</taxon>
        <taxon>Chalcidoidea</taxon>
        <taxon>Trichogrammatidae</taxon>
        <taxon>Trichogramma</taxon>
    </lineage>
</organism>
<dbReference type="Proteomes" id="UP000479190">
    <property type="component" value="Unassembled WGS sequence"/>
</dbReference>
<gene>
    <name evidence="1" type="ORF">TBRA_LOCUS2736</name>
</gene>
<protein>
    <submittedName>
        <fullName evidence="1">Uncharacterized protein</fullName>
    </submittedName>
</protein>
<keyword evidence="2" id="KW-1185">Reference proteome</keyword>
<evidence type="ECO:0000313" key="2">
    <source>
        <dbReference type="Proteomes" id="UP000479190"/>
    </source>
</evidence>
<sequence length="90" mass="9848">MDGILCQSVRYMYTSVAGSMYVLRRSSSSNHGQAAAETYIVQEYVERLGLFIANCVRCRASLMCISVPEYTVQGGFSLSHLSRCAGPAEV</sequence>
<reference evidence="1 2" key="1">
    <citation type="submission" date="2020-02" db="EMBL/GenBank/DDBJ databases">
        <authorList>
            <person name="Ferguson B K."/>
        </authorList>
    </citation>
    <scope>NUCLEOTIDE SEQUENCE [LARGE SCALE GENOMIC DNA]</scope>
</reference>
<accession>A0A6H5I093</accession>
<evidence type="ECO:0000313" key="1">
    <source>
        <dbReference type="EMBL" id="CAB0030742.1"/>
    </source>
</evidence>
<dbReference type="AlphaFoldDB" id="A0A6H5I093"/>
<name>A0A6H5I093_9HYME</name>